<dbReference type="Gramene" id="PNT64807">
    <property type="protein sequence ID" value="PNT64807"/>
    <property type="gene ID" value="BRADI_4g33331v3"/>
</dbReference>
<feature type="region of interest" description="Disordered" evidence="2">
    <location>
        <begin position="337"/>
        <end position="359"/>
    </location>
</feature>
<evidence type="ECO:0000256" key="3">
    <source>
        <dbReference type="SAM" id="Phobius"/>
    </source>
</evidence>
<name>A0A0Q3EWG7_BRADI</name>
<feature type="compositionally biased region" description="Basic residues" evidence="2">
    <location>
        <begin position="29"/>
        <end position="39"/>
    </location>
</feature>
<feature type="compositionally biased region" description="Polar residues" evidence="2">
    <location>
        <begin position="337"/>
        <end position="352"/>
    </location>
</feature>
<dbReference type="OrthoDB" id="680851at2759"/>
<reference evidence="5" key="3">
    <citation type="submission" date="2018-08" db="UniProtKB">
        <authorList>
            <consortium name="EnsemblPlants"/>
        </authorList>
    </citation>
    <scope>IDENTIFICATION</scope>
    <source>
        <strain evidence="5">cv. Bd21</strain>
    </source>
</reference>
<reference evidence="4" key="2">
    <citation type="submission" date="2017-06" db="EMBL/GenBank/DDBJ databases">
        <title>WGS assembly of Brachypodium distachyon.</title>
        <authorList>
            <consortium name="The International Brachypodium Initiative"/>
            <person name="Lucas S."/>
            <person name="Harmon-Smith M."/>
            <person name="Lail K."/>
            <person name="Tice H."/>
            <person name="Grimwood J."/>
            <person name="Bruce D."/>
            <person name="Barry K."/>
            <person name="Shu S."/>
            <person name="Lindquist E."/>
            <person name="Wang M."/>
            <person name="Pitluck S."/>
            <person name="Vogel J.P."/>
            <person name="Garvin D.F."/>
            <person name="Mockler T.C."/>
            <person name="Schmutz J."/>
            <person name="Rokhsar D."/>
            <person name="Bevan M.W."/>
        </authorList>
    </citation>
    <scope>NUCLEOTIDE SEQUENCE</scope>
    <source>
        <strain evidence="4">Bd21</strain>
    </source>
</reference>
<evidence type="ECO:0000313" key="4">
    <source>
        <dbReference type="EMBL" id="KQJ90700.1"/>
    </source>
</evidence>
<keyword evidence="3" id="KW-1133">Transmembrane helix</keyword>
<dbReference type="Gramene" id="KQJ90700">
    <property type="protein sequence ID" value="KQJ90700"/>
    <property type="gene ID" value="BRADI_4g33331v3"/>
</dbReference>
<feature type="compositionally biased region" description="Basic and acidic residues" evidence="2">
    <location>
        <begin position="239"/>
        <end position="252"/>
    </location>
</feature>
<dbReference type="STRING" id="15368.A0A0Q3EWG7"/>
<evidence type="ECO:0008006" key="7">
    <source>
        <dbReference type="Google" id="ProtNLM"/>
    </source>
</evidence>
<keyword evidence="3" id="KW-0472">Membrane</keyword>
<dbReference type="EnsemblPlants" id="PNT64807">
    <property type="protein sequence ID" value="PNT64807"/>
    <property type="gene ID" value="BRADI_4g33331v3"/>
</dbReference>
<feature type="compositionally biased region" description="Low complexity" evidence="2">
    <location>
        <begin position="85"/>
        <end position="102"/>
    </location>
</feature>
<feature type="compositionally biased region" description="Low complexity" evidence="2">
    <location>
        <begin position="187"/>
        <end position="218"/>
    </location>
</feature>
<dbReference type="KEGG" id="bdi:100842905"/>
<dbReference type="RefSeq" id="XP_003578303.1">
    <property type="nucleotide sequence ID" value="XM_003578255.4"/>
</dbReference>
<keyword evidence="1" id="KW-0175">Coiled coil</keyword>
<accession>A0A0Q3EWG7</accession>
<evidence type="ECO:0000313" key="5">
    <source>
        <dbReference type="EnsemblPlants" id="KQJ90700"/>
    </source>
</evidence>
<protein>
    <recommendedName>
        <fullName evidence="7">WPP domain-containing protein</fullName>
    </recommendedName>
</protein>
<dbReference type="RefSeq" id="XP_010238282.1">
    <property type="nucleotide sequence ID" value="XM_010239980.3"/>
</dbReference>
<feature type="compositionally biased region" description="Polar residues" evidence="2">
    <location>
        <begin position="1"/>
        <end position="12"/>
    </location>
</feature>
<dbReference type="FunCoup" id="A0A0Q3EWG7">
    <property type="interactions" value="1788"/>
</dbReference>
<feature type="compositionally biased region" description="Basic residues" evidence="2">
    <location>
        <begin position="177"/>
        <end position="186"/>
    </location>
</feature>
<dbReference type="ExpressionAtlas" id="A0A0Q3EWG7">
    <property type="expression patterns" value="baseline and differential"/>
</dbReference>
<dbReference type="EMBL" id="CM000883">
    <property type="protein sequence ID" value="PNT64807.1"/>
    <property type="molecule type" value="Genomic_DNA"/>
</dbReference>
<dbReference type="Proteomes" id="UP000008810">
    <property type="component" value="Chromosome 4"/>
</dbReference>
<organism evidence="4">
    <name type="scientific">Brachypodium distachyon</name>
    <name type="common">Purple false brome</name>
    <name type="synonym">Trachynia distachya</name>
    <dbReference type="NCBI Taxonomy" id="15368"/>
    <lineage>
        <taxon>Eukaryota</taxon>
        <taxon>Viridiplantae</taxon>
        <taxon>Streptophyta</taxon>
        <taxon>Embryophyta</taxon>
        <taxon>Tracheophyta</taxon>
        <taxon>Spermatophyta</taxon>
        <taxon>Magnoliopsida</taxon>
        <taxon>Liliopsida</taxon>
        <taxon>Poales</taxon>
        <taxon>Poaceae</taxon>
        <taxon>BOP clade</taxon>
        <taxon>Pooideae</taxon>
        <taxon>Stipodae</taxon>
        <taxon>Brachypodieae</taxon>
        <taxon>Brachypodium</taxon>
    </lineage>
</organism>
<feature type="transmembrane region" description="Helical" evidence="3">
    <location>
        <begin position="494"/>
        <end position="515"/>
    </location>
</feature>
<feature type="compositionally biased region" description="Basic and acidic residues" evidence="2">
    <location>
        <begin position="151"/>
        <end position="168"/>
    </location>
</feature>
<dbReference type="PANTHER" id="PTHR34562:SF8">
    <property type="entry name" value="WPP DOMAIN-INTERACTING PROTEIN 1"/>
    <property type="match status" value="1"/>
</dbReference>
<gene>
    <name evidence="5" type="primary">LOC100842905</name>
    <name evidence="4" type="ORF">BRADI_4g33331v3</name>
</gene>
<dbReference type="EMBL" id="CM000883">
    <property type="protein sequence ID" value="KQJ90700.1"/>
    <property type="molecule type" value="Genomic_DNA"/>
</dbReference>
<sequence>MDSGANSRNSVGDSPPPASPPSHLVAKGRGLRRWRRIRREHHDDESSPACPVASGGGGGADEDSSQLHKRRLPVAADAPKGKQDAAAAEESPAASVESSFVPPEAPPSPAPTKLDPDLGLLIASAGFSVGAGGADSDNSDDRTSKSSTALPRHDFMLGGFGRERDRARSRAPGATVHHGKNLRSARARGASARAASTASSTVEAENSRSSVESDLRSSNATHARKSSAGIGSNGVHKFLHTDGEHSDEERPSEPLLSGAGGLYENGSVVGRMGIGNGDSYVNNHIFHESSIGEGENGGIHSGLDPYTESIGMLQSAQEALENEIQKFLEIGKDDIENSTTNYNGNEWSSSPNGEEFSEELGEKLKLLESKLEETSLLISEKLDALNQTQPMEAMLLQSEVDQLLMEKMEAEIQCFIMKRASEAWQPQTEDKVSLCEAQKSLSEDHKQLEVKLRHTESRAMTLEAMVEKLESQCKELSSTSEVVKLQARATRASLFCAIQLVLLCIAVGTFLARVFPSPPEFIPT</sequence>
<keyword evidence="3" id="KW-0812">Transmembrane</keyword>
<evidence type="ECO:0000313" key="6">
    <source>
        <dbReference type="Proteomes" id="UP000008810"/>
    </source>
</evidence>
<evidence type="ECO:0000256" key="1">
    <source>
        <dbReference type="SAM" id="Coils"/>
    </source>
</evidence>
<proteinExistence type="predicted"/>
<dbReference type="EnsemblPlants" id="KQJ90700">
    <property type="protein sequence ID" value="KQJ90700"/>
    <property type="gene ID" value="BRADI_4g33331v3"/>
</dbReference>
<feature type="coiled-coil region" evidence="1">
    <location>
        <begin position="438"/>
        <end position="486"/>
    </location>
</feature>
<dbReference type="PANTHER" id="PTHR34562">
    <property type="entry name" value="WPP DOMAIN-INTERACTING PROTEIN 2"/>
    <property type="match status" value="1"/>
</dbReference>
<evidence type="ECO:0000256" key="2">
    <source>
        <dbReference type="SAM" id="MobiDB-lite"/>
    </source>
</evidence>
<keyword evidence="6" id="KW-1185">Reference proteome</keyword>
<reference evidence="4 5" key="1">
    <citation type="journal article" date="2010" name="Nature">
        <title>Genome sequencing and analysis of the model grass Brachypodium distachyon.</title>
        <authorList>
            <consortium name="International Brachypodium Initiative"/>
        </authorList>
    </citation>
    <scope>NUCLEOTIDE SEQUENCE [LARGE SCALE GENOMIC DNA]</scope>
    <source>
        <strain evidence="4 5">Bd21</strain>
    </source>
</reference>
<dbReference type="AlphaFoldDB" id="A0A0Q3EWG7"/>
<dbReference type="InterPro" id="IPR044696">
    <property type="entry name" value="WIP1/2/3"/>
</dbReference>
<dbReference type="GeneID" id="100842905"/>
<feature type="region of interest" description="Disordered" evidence="2">
    <location>
        <begin position="1"/>
        <end position="259"/>
    </location>
</feature>